<reference evidence="2" key="1">
    <citation type="submission" date="2016-05" db="EMBL/GenBank/DDBJ databases">
        <authorList>
            <person name="Lavstsen T."/>
            <person name="Jespersen J.S."/>
        </authorList>
    </citation>
    <scope>NUCLEOTIDE SEQUENCE</scope>
    <source>
        <tissue evidence="2">Brain</tissue>
    </source>
</reference>
<evidence type="ECO:0000313" key="2">
    <source>
        <dbReference type="EMBL" id="SBS58416.1"/>
    </source>
</evidence>
<protein>
    <submittedName>
        <fullName evidence="2">Uncharacterized protein</fullName>
    </submittedName>
</protein>
<feature type="compositionally biased region" description="Polar residues" evidence="1">
    <location>
        <begin position="21"/>
        <end position="33"/>
    </location>
</feature>
<dbReference type="AlphaFoldDB" id="A0A1A8VEX7"/>
<gene>
    <name evidence="2" type="primary">Nfu_g_1_005543</name>
</gene>
<reference evidence="2" key="2">
    <citation type="submission" date="2016-06" db="EMBL/GenBank/DDBJ databases">
        <title>The genome of a short-lived fish provides insights into sex chromosome evolution and the genetic control of aging.</title>
        <authorList>
            <person name="Reichwald K."/>
            <person name="Felder M."/>
            <person name="Petzold A."/>
            <person name="Koch P."/>
            <person name="Groth M."/>
            <person name="Platzer M."/>
        </authorList>
    </citation>
    <scope>NUCLEOTIDE SEQUENCE</scope>
    <source>
        <tissue evidence="2">Brain</tissue>
    </source>
</reference>
<organism evidence="2">
    <name type="scientific">Nothobranchius furzeri</name>
    <name type="common">Turquoise killifish</name>
    <dbReference type="NCBI Taxonomy" id="105023"/>
    <lineage>
        <taxon>Eukaryota</taxon>
        <taxon>Metazoa</taxon>
        <taxon>Chordata</taxon>
        <taxon>Craniata</taxon>
        <taxon>Vertebrata</taxon>
        <taxon>Euteleostomi</taxon>
        <taxon>Actinopterygii</taxon>
        <taxon>Neopterygii</taxon>
        <taxon>Teleostei</taxon>
        <taxon>Neoteleostei</taxon>
        <taxon>Acanthomorphata</taxon>
        <taxon>Ovalentaria</taxon>
        <taxon>Atherinomorphae</taxon>
        <taxon>Cyprinodontiformes</taxon>
        <taxon>Nothobranchiidae</taxon>
        <taxon>Nothobranchius</taxon>
    </lineage>
</organism>
<proteinExistence type="predicted"/>
<name>A0A1A8VEX7_NOTFU</name>
<evidence type="ECO:0000256" key="1">
    <source>
        <dbReference type="SAM" id="MobiDB-lite"/>
    </source>
</evidence>
<feature type="region of interest" description="Disordered" evidence="1">
    <location>
        <begin position="1"/>
        <end position="46"/>
    </location>
</feature>
<accession>A0A1A8VEX7</accession>
<feature type="non-terminal residue" evidence="2">
    <location>
        <position position="1"/>
    </location>
</feature>
<dbReference type="EMBL" id="HAEJ01017959">
    <property type="protein sequence ID" value="SBS58416.1"/>
    <property type="molecule type" value="Transcribed_RNA"/>
</dbReference>
<sequence>HLQKHQLLPASCWQPLPPTPASTLHLQPTTYQQPCHPRPGRRKKGDTCLATEQEMLGSEAEQEAER</sequence>